<evidence type="ECO:0000313" key="1">
    <source>
        <dbReference type="EMBL" id="MBP1893906.1"/>
    </source>
</evidence>
<sequence>MDKNDKINGTCIALLLLSFIGVFGALNLAMADRTFSESENRVLKQLPPFSLKAVLSGTFTSDFEAYVSDQFVFRDRWIGLKTDADRIQGKKESNGVYLGKDGYLIQKFVPPIEGDLQEKMAAILAFDEATPDLRKYVMIVPTAATVLQDKLPRFAGTGVEAAYLSDVRRSLPQGIHYVDVLPALYGKREQHVFYKTDHHWTTKGAYLAYLELCKHMGLVPNEESGFDIQKITDEFYGSLYSRSGYRHVQPDSIELFLRSDPPKIKVTYADEGETTDSLYAMDNLQKKDKYEVFLNGNHGLVHIATAQTNEKKLLVVKDSYANSFIPFLVEHYSEIFVVDLRYYADDLAALVQEHDIRDMLMLYNANTFREDPSIKNLLE</sequence>
<evidence type="ECO:0000313" key="2">
    <source>
        <dbReference type="Proteomes" id="UP000706926"/>
    </source>
</evidence>
<accession>A0ABS4FCD6</accession>
<evidence type="ECO:0008006" key="3">
    <source>
        <dbReference type="Google" id="ProtNLM"/>
    </source>
</evidence>
<dbReference type="GeneID" id="95404971"/>
<name>A0ABS4FCD6_9BACL</name>
<proteinExistence type="predicted"/>
<dbReference type="RefSeq" id="WP_210094882.1">
    <property type="nucleotide sequence ID" value="NZ_BOSA01000003.1"/>
</dbReference>
<gene>
    <name evidence="1" type="ORF">J2Z18_003009</name>
</gene>
<dbReference type="InterPro" id="IPR025945">
    <property type="entry name" value="DHHW"/>
</dbReference>
<organism evidence="1 2">
    <name type="scientific">Paenibacillus lactis</name>
    <dbReference type="NCBI Taxonomy" id="228574"/>
    <lineage>
        <taxon>Bacteria</taxon>
        <taxon>Bacillati</taxon>
        <taxon>Bacillota</taxon>
        <taxon>Bacilli</taxon>
        <taxon>Bacillales</taxon>
        <taxon>Paenibacillaceae</taxon>
        <taxon>Paenibacillus</taxon>
    </lineage>
</organism>
<dbReference type="Proteomes" id="UP000706926">
    <property type="component" value="Unassembled WGS sequence"/>
</dbReference>
<protein>
    <recommendedName>
        <fullName evidence="3">DHHW protein</fullName>
    </recommendedName>
</protein>
<dbReference type="Pfam" id="PF14286">
    <property type="entry name" value="DHHW"/>
    <property type="match status" value="1"/>
</dbReference>
<keyword evidence="2" id="KW-1185">Reference proteome</keyword>
<dbReference type="EMBL" id="JAGGKI010000007">
    <property type="protein sequence ID" value="MBP1893906.1"/>
    <property type="molecule type" value="Genomic_DNA"/>
</dbReference>
<comment type="caution">
    <text evidence="1">The sequence shown here is derived from an EMBL/GenBank/DDBJ whole genome shotgun (WGS) entry which is preliminary data.</text>
</comment>
<reference evidence="1 2" key="1">
    <citation type="submission" date="2021-03" db="EMBL/GenBank/DDBJ databases">
        <title>Genomic Encyclopedia of Type Strains, Phase IV (KMG-IV): sequencing the most valuable type-strain genomes for metagenomic binning, comparative biology and taxonomic classification.</title>
        <authorList>
            <person name="Goeker M."/>
        </authorList>
    </citation>
    <scope>NUCLEOTIDE SEQUENCE [LARGE SCALE GENOMIC DNA]</scope>
    <source>
        <strain evidence="1 2">DSM 15596</strain>
    </source>
</reference>